<comment type="similarity">
    <text evidence="1">Belongs to the cyclin family. Cyclin U/P subfamily.</text>
</comment>
<dbReference type="AlphaFoldDB" id="A0AAP0G8P6"/>
<proteinExistence type="inferred from homology"/>
<gene>
    <name evidence="4" type="primary">CYCP4-1</name>
    <name evidence="4" type="ORF">KSP39_PZI008039</name>
</gene>
<comment type="caution">
    <text evidence="4">The sequence shown here is derived from an EMBL/GenBank/DDBJ whole genome shotgun (WGS) entry which is preliminary data.</text>
</comment>
<organism evidence="4 5">
    <name type="scientific">Platanthera zijinensis</name>
    <dbReference type="NCBI Taxonomy" id="2320716"/>
    <lineage>
        <taxon>Eukaryota</taxon>
        <taxon>Viridiplantae</taxon>
        <taxon>Streptophyta</taxon>
        <taxon>Embryophyta</taxon>
        <taxon>Tracheophyta</taxon>
        <taxon>Spermatophyta</taxon>
        <taxon>Magnoliopsida</taxon>
        <taxon>Liliopsida</taxon>
        <taxon>Asparagales</taxon>
        <taxon>Orchidaceae</taxon>
        <taxon>Orchidoideae</taxon>
        <taxon>Orchideae</taxon>
        <taxon>Orchidinae</taxon>
        <taxon>Platanthera</taxon>
    </lineage>
</organism>
<dbReference type="InterPro" id="IPR013922">
    <property type="entry name" value="Cyclin_PHO80-like"/>
</dbReference>
<dbReference type="Pfam" id="PF08613">
    <property type="entry name" value="Cyclin"/>
    <property type="match status" value="1"/>
</dbReference>
<evidence type="ECO:0000313" key="4">
    <source>
        <dbReference type="EMBL" id="KAK8944740.1"/>
    </source>
</evidence>
<dbReference type="GO" id="GO:0051301">
    <property type="term" value="P:cell division"/>
    <property type="evidence" value="ECO:0007669"/>
    <property type="project" value="UniProtKB-KW"/>
</dbReference>
<keyword evidence="2" id="KW-0132">Cell division</keyword>
<dbReference type="PANTHER" id="PTHR15615:SF91">
    <property type="entry name" value="CYCLIN-P4-1"/>
    <property type="match status" value="1"/>
</dbReference>
<dbReference type="InterPro" id="IPR036915">
    <property type="entry name" value="Cyclin-like_sf"/>
</dbReference>
<sequence>MAETSMVSDDDTVPHFIYTFSSLLQRVADCNDALSVANCHRLPPPAAASAFSAVAKPEISIPCYLERIFHFARCSHSCFVVAYIYLNRFLRLHPTFCIDSLNVHRLLITAVLTAVKFMDDRYYNNAYFAKVGGISLTELNYLEVDFLFGLRFRLNVTPTVFESYRSILERESNIVSPRIPPRLNFLLGEEESSSSCKQMEIIV</sequence>
<dbReference type="Proteomes" id="UP001418222">
    <property type="component" value="Unassembled WGS sequence"/>
</dbReference>
<name>A0AAP0G8P6_9ASPA</name>
<keyword evidence="5" id="KW-1185">Reference proteome</keyword>
<evidence type="ECO:0000256" key="1">
    <source>
        <dbReference type="ARBA" id="ARBA00007215"/>
    </source>
</evidence>
<keyword evidence="3" id="KW-0131">Cell cycle</keyword>
<dbReference type="PANTHER" id="PTHR15615">
    <property type="match status" value="1"/>
</dbReference>
<evidence type="ECO:0000256" key="3">
    <source>
        <dbReference type="ARBA" id="ARBA00023306"/>
    </source>
</evidence>
<accession>A0AAP0G8P6</accession>
<protein>
    <submittedName>
        <fullName evidence="4">Cyclin-P4-1</fullName>
    </submittedName>
</protein>
<evidence type="ECO:0000256" key="2">
    <source>
        <dbReference type="ARBA" id="ARBA00022618"/>
    </source>
</evidence>
<dbReference type="SUPFAM" id="SSF47954">
    <property type="entry name" value="Cyclin-like"/>
    <property type="match status" value="1"/>
</dbReference>
<dbReference type="EMBL" id="JBBWWQ010000006">
    <property type="protein sequence ID" value="KAK8944740.1"/>
    <property type="molecule type" value="Genomic_DNA"/>
</dbReference>
<dbReference type="GO" id="GO:0019901">
    <property type="term" value="F:protein kinase binding"/>
    <property type="evidence" value="ECO:0007669"/>
    <property type="project" value="InterPro"/>
</dbReference>
<evidence type="ECO:0000313" key="5">
    <source>
        <dbReference type="Proteomes" id="UP001418222"/>
    </source>
</evidence>
<reference evidence="4 5" key="1">
    <citation type="journal article" date="2022" name="Nat. Plants">
        <title>Genomes of leafy and leafless Platanthera orchids illuminate the evolution of mycoheterotrophy.</title>
        <authorList>
            <person name="Li M.H."/>
            <person name="Liu K.W."/>
            <person name="Li Z."/>
            <person name="Lu H.C."/>
            <person name="Ye Q.L."/>
            <person name="Zhang D."/>
            <person name="Wang J.Y."/>
            <person name="Li Y.F."/>
            <person name="Zhong Z.M."/>
            <person name="Liu X."/>
            <person name="Yu X."/>
            <person name="Liu D.K."/>
            <person name="Tu X.D."/>
            <person name="Liu B."/>
            <person name="Hao Y."/>
            <person name="Liao X.Y."/>
            <person name="Jiang Y.T."/>
            <person name="Sun W.H."/>
            <person name="Chen J."/>
            <person name="Chen Y.Q."/>
            <person name="Ai Y."/>
            <person name="Zhai J.W."/>
            <person name="Wu S.S."/>
            <person name="Zhou Z."/>
            <person name="Hsiao Y.Y."/>
            <person name="Wu W.L."/>
            <person name="Chen Y.Y."/>
            <person name="Lin Y.F."/>
            <person name="Hsu J.L."/>
            <person name="Li C.Y."/>
            <person name="Wang Z.W."/>
            <person name="Zhao X."/>
            <person name="Zhong W.Y."/>
            <person name="Ma X.K."/>
            <person name="Ma L."/>
            <person name="Huang J."/>
            <person name="Chen G.Z."/>
            <person name="Huang M.Z."/>
            <person name="Huang L."/>
            <person name="Peng D.H."/>
            <person name="Luo Y.B."/>
            <person name="Zou S.Q."/>
            <person name="Chen S.P."/>
            <person name="Lan S."/>
            <person name="Tsai W.C."/>
            <person name="Van de Peer Y."/>
            <person name="Liu Z.J."/>
        </authorList>
    </citation>
    <scope>NUCLEOTIDE SEQUENCE [LARGE SCALE GENOMIC DNA]</scope>
    <source>
        <strain evidence="4">Lor287</strain>
    </source>
</reference>
<dbReference type="Gene3D" id="1.10.472.10">
    <property type="entry name" value="Cyclin-like"/>
    <property type="match status" value="1"/>
</dbReference>